<comment type="similarity">
    <text evidence="2">Belongs to the glycosyl hydrolase 88 family.</text>
</comment>
<dbReference type="EMBL" id="DVLF01000028">
    <property type="protein sequence ID" value="HIT49542.1"/>
    <property type="molecule type" value="Genomic_DNA"/>
</dbReference>
<feature type="binding site" evidence="4">
    <location>
        <position position="227"/>
    </location>
    <ligand>
        <name>substrate</name>
    </ligand>
</feature>
<reference evidence="5" key="1">
    <citation type="submission" date="2020-10" db="EMBL/GenBank/DDBJ databases">
        <authorList>
            <person name="Gilroy R."/>
        </authorList>
    </citation>
    <scope>NUCLEOTIDE SEQUENCE</scope>
    <source>
        <strain evidence="5">ChiW17-6978</strain>
    </source>
</reference>
<feature type="binding site" evidence="4">
    <location>
        <position position="169"/>
    </location>
    <ligand>
        <name>substrate</name>
    </ligand>
</feature>
<evidence type="ECO:0000256" key="3">
    <source>
        <dbReference type="PIRSR" id="PIRSR610905-1"/>
    </source>
</evidence>
<feature type="binding site" evidence="4">
    <location>
        <position position="245"/>
    </location>
    <ligand>
        <name>substrate</name>
    </ligand>
</feature>
<sequence>MDLKKKDDLETNVFFSLDELDELLEDARKKTDGLLMRYQNRFVHTATTHGKYLPIDGFEWTKGFYTGLFWQFYLFSNDEKYRKVALAQCEALKQAALKSHQGIQNHDAGFLYSLSTVAGYAITGLDDLKETSVLAANVLKERFLPQAGIIQAWGKIGEVGINQGRIIIDTLMNLPLLLKVWEWTRDESYKTVALSHLKKALSVLIRPDGTTYHTYYFDPSSGKPLYGKTHQGKSDDSMWARGQAWAIYALPLIYRYLPEEKELILIAKRLLDCFLNALPSDLVCPWDFSCKDDPYAFKDAGTMPIVALGILQMLEYGEFFSKSERAYYEQMVHRILRALLDGDYISFSHATYEDGLVRHCVYAYPDKGINECCLWGDYFYIELLMKLRKKDFMLFW</sequence>
<dbReference type="Proteomes" id="UP000886758">
    <property type="component" value="Unassembled WGS sequence"/>
</dbReference>
<dbReference type="GO" id="GO:0000272">
    <property type="term" value="P:polysaccharide catabolic process"/>
    <property type="evidence" value="ECO:0007669"/>
    <property type="project" value="TreeGrafter"/>
</dbReference>
<feature type="binding site" evidence="4">
    <location>
        <position position="107"/>
    </location>
    <ligand>
        <name>substrate</name>
    </ligand>
</feature>
<feature type="active site" description="Nucleophile" evidence="3">
    <location>
        <position position="107"/>
    </location>
</feature>
<evidence type="ECO:0000313" key="5">
    <source>
        <dbReference type="EMBL" id="HIT49542.1"/>
    </source>
</evidence>
<dbReference type="InterPro" id="IPR008928">
    <property type="entry name" value="6-hairpin_glycosidase_sf"/>
</dbReference>
<evidence type="ECO:0000256" key="4">
    <source>
        <dbReference type="PIRSR" id="PIRSR610905-2"/>
    </source>
</evidence>
<feature type="active site" description="Proton donor" evidence="3">
    <location>
        <position position="169"/>
    </location>
</feature>
<dbReference type="SUPFAM" id="SSF48208">
    <property type="entry name" value="Six-hairpin glycosidases"/>
    <property type="match status" value="1"/>
</dbReference>
<reference evidence="5" key="2">
    <citation type="journal article" date="2021" name="PeerJ">
        <title>Extensive microbial diversity within the chicken gut microbiome revealed by metagenomics and culture.</title>
        <authorList>
            <person name="Gilroy R."/>
            <person name="Ravi A."/>
            <person name="Getino M."/>
            <person name="Pursley I."/>
            <person name="Horton D.L."/>
            <person name="Alikhan N.F."/>
            <person name="Baker D."/>
            <person name="Gharbi K."/>
            <person name="Hall N."/>
            <person name="Watson M."/>
            <person name="Adriaenssens E.M."/>
            <person name="Foster-Nyarko E."/>
            <person name="Jarju S."/>
            <person name="Secka A."/>
            <person name="Antonio M."/>
            <person name="Oren A."/>
            <person name="Chaudhuri R.R."/>
            <person name="La Ragione R."/>
            <person name="Hildebrand F."/>
            <person name="Pallen M.J."/>
        </authorList>
    </citation>
    <scope>NUCLEOTIDE SEQUENCE</scope>
    <source>
        <strain evidence="5">ChiW17-6978</strain>
    </source>
</reference>
<dbReference type="Gene3D" id="1.50.10.10">
    <property type="match status" value="1"/>
</dbReference>
<dbReference type="PANTHER" id="PTHR36845:SF1">
    <property type="entry name" value="HYDROLASE, PUTATIVE (AFU_ORTHOLOGUE AFUA_7G05090)-RELATED"/>
    <property type="match status" value="1"/>
</dbReference>
<dbReference type="PANTHER" id="PTHR36845">
    <property type="entry name" value="HYDROLASE, PUTATIVE (AFU_ORTHOLOGUE AFUA_7G05090)-RELATED"/>
    <property type="match status" value="1"/>
</dbReference>
<feature type="binding site" evidence="4">
    <location>
        <position position="229"/>
    </location>
    <ligand>
        <name>substrate</name>
    </ligand>
</feature>
<comment type="caution">
    <text evidence="5">The sequence shown here is derived from an EMBL/GenBank/DDBJ whole genome shotgun (WGS) entry which is preliminary data.</text>
</comment>
<organism evidence="5 6">
    <name type="scientific">Candidatus Pelethenecus faecipullorum</name>
    <dbReference type="NCBI Taxonomy" id="2840900"/>
    <lineage>
        <taxon>Bacteria</taxon>
        <taxon>Bacillati</taxon>
        <taxon>Mycoplasmatota</taxon>
        <taxon>Mollicutes</taxon>
        <taxon>Candidatus Pelethenecus</taxon>
    </lineage>
</organism>
<evidence type="ECO:0000256" key="2">
    <source>
        <dbReference type="ARBA" id="ARBA00038358"/>
    </source>
</evidence>
<protein>
    <submittedName>
        <fullName evidence="5">Glycoside hydrolase family 88 protein</fullName>
    </submittedName>
</protein>
<feature type="binding site" evidence="4">
    <location>
        <position position="241"/>
    </location>
    <ligand>
        <name>substrate</name>
    </ligand>
</feature>
<keyword evidence="1 5" id="KW-0378">Hydrolase</keyword>
<accession>A0A9D1GPJ2</accession>
<dbReference type="InterPro" id="IPR010905">
    <property type="entry name" value="Glyco_hydro_88"/>
</dbReference>
<dbReference type="Pfam" id="PF07470">
    <property type="entry name" value="Glyco_hydro_88"/>
    <property type="match status" value="1"/>
</dbReference>
<proteinExistence type="inferred from homology"/>
<dbReference type="GO" id="GO:0052757">
    <property type="term" value="F:chondroitin hydrolase activity"/>
    <property type="evidence" value="ECO:0007669"/>
    <property type="project" value="TreeGrafter"/>
</dbReference>
<evidence type="ECO:0000256" key="1">
    <source>
        <dbReference type="ARBA" id="ARBA00022801"/>
    </source>
</evidence>
<dbReference type="InterPro" id="IPR052369">
    <property type="entry name" value="UG_Glycosaminoglycan_Hydrolase"/>
</dbReference>
<evidence type="ECO:0000313" key="6">
    <source>
        <dbReference type="Proteomes" id="UP000886758"/>
    </source>
</evidence>
<dbReference type="InterPro" id="IPR012341">
    <property type="entry name" value="6hp_glycosidase-like_sf"/>
</dbReference>
<gene>
    <name evidence="5" type="ORF">IAD46_00800</name>
</gene>
<dbReference type="AlphaFoldDB" id="A0A9D1GPJ2"/>
<name>A0A9D1GPJ2_9MOLU</name>